<feature type="domain" description="3'-5' exonuclease" evidence="3">
    <location>
        <begin position="122"/>
        <end position="284"/>
    </location>
</feature>
<dbReference type="GO" id="GO:0008408">
    <property type="term" value="F:3'-5' exonuclease activity"/>
    <property type="evidence" value="ECO:0007669"/>
    <property type="project" value="InterPro"/>
</dbReference>
<protein>
    <submittedName>
        <fullName evidence="4">3'-5' exonuclease</fullName>
    </submittedName>
</protein>
<evidence type="ECO:0000256" key="2">
    <source>
        <dbReference type="ARBA" id="ARBA00022801"/>
    </source>
</evidence>
<reference evidence="4" key="1">
    <citation type="journal article" date="2021" name="Sci. Rep.">
        <title>Diploid genomic architecture of Nitzschia inconspicua, an elite biomass production diatom.</title>
        <authorList>
            <person name="Oliver A."/>
            <person name="Podell S."/>
            <person name="Pinowska A."/>
            <person name="Traller J.C."/>
            <person name="Smith S.R."/>
            <person name="McClure R."/>
            <person name="Beliaev A."/>
            <person name="Bohutskyi P."/>
            <person name="Hill E.A."/>
            <person name="Rabines A."/>
            <person name="Zheng H."/>
            <person name="Allen L.Z."/>
            <person name="Kuo A."/>
            <person name="Grigoriev I.V."/>
            <person name="Allen A.E."/>
            <person name="Hazlebeck D."/>
            <person name="Allen E.E."/>
        </authorList>
    </citation>
    <scope>NUCLEOTIDE SEQUENCE</scope>
    <source>
        <strain evidence="4">Hildebrandi</strain>
    </source>
</reference>
<evidence type="ECO:0000259" key="3">
    <source>
        <dbReference type="Pfam" id="PF01612"/>
    </source>
</evidence>
<dbReference type="GO" id="GO:0005634">
    <property type="term" value="C:nucleus"/>
    <property type="evidence" value="ECO:0007669"/>
    <property type="project" value="TreeGrafter"/>
</dbReference>
<dbReference type="PANTHER" id="PTHR13620">
    <property type="entry name" value="3-5 EXONUCLEASE"/>
    <property type="match status" value="1"/>
</dbReference>
<dbReference type="GO" id="GO:0005737">
    <property type="term" value="C:cytoplasm"/>
    <property type="evidence" value="ECO:0007669"/>
    <property type="project" value="TreeGrafter"/>
</dbReference>
<name>A0A9K3PIC6_9STRA</name>
<sequence>MRFRFPSIGSLPLVPNKPQLTTTKVRPMINNSRFGPFKTGGYWIQAIMSLLAASSTHTYNKFTELIFLPSLTSLGRIDGGKYDYSVPIMVTYTNDPSSAHEWKKKHLKSSFNTTTDEPKIQFVGFDLESAPDLPWRKDVRYVGPATIQLAVVDAALIIQIAQDDCGGPLEEMLPFVRSILDDNSILLAGVGMNQDMVELYRWIGNKDGSLVPDRPLRIDLGGIGSTNGDSVGLRRLAAGVLRVDTPKSRKLARSPWATVPLSLKSIAYAARDAWTSAAVLHRLHSLDLERFSPNALRDVVRKEEEFLQSIGKPVSIADLSAQMSLRKQYRDEWTELKEKQKERGLSEEEIQHRKRVKELVHNLGPPKPVTFEVEELSLLGITI</sequence>
<dbReference type="EMBL" id="JAGRRH010000021">
    <property type="protein sequence ID" value="KAG7346019.1"/>
    <property type="molecule type" value="Genomic_DNA"/>
</dbReference>
<dbReference type="InterPro" id="IPR051132">
    <property type="entry name" value="3-5_Exonuclease_domain"/>
</dbReference>
<evidence type="ECO:0000313" key="5">
    <source>
        <dbReference type="Proteomes" id="UP000693970"/>
    </source>
</evidence>
<keyword evidence="1" id="KW-0540">Nuclease</keyword>
<keyword evidence="5" id="KW-1185">Reference proteome</keyword>
<comment type="caution">
    <text evidence="4">The sequence shown here is derived from an EMBL/GenBank/DDBJ whole genome shotgun (WGS) entry which is preliminary data.</text>
</comment>
<dbReference type="GO" id="GO:0006139">
    <property type="term" value="P:nucleobase-containing compound metabolic process"/>
    <property type="evidence" value="ECO:0007669"/>
    <property type="project" value="InterPro"/>
</dbReference>
<keyword evidence="2" id="KW-0378">Hydrolase</keyword>
<accession>A0A9K3PIC6</accession>
<keyword evidence="4" id="KW-0269">Exonuclease</keyword>
<dbReference type="AlphaFoldDB" id="A0A9K3PIC6"/>
<gene>
    <name evidence="4" type="ORF">IV203_005086</name>
</gene>
<proteinExistence type="predicted"/>
<dbReference type="PANTHER" id="PTHR13620:SF104">
    <property type="entry name" value="EXONUCLEASE 3'-5' DOMAIN-CONTAINING PROTEIN 2"/>
    <property type="match status" value="1"/>
</dbReference>
<dbReference type="GO" id="GO:0003676">
    <property type="term" value="F:nucleic acid binding"/>
    <property type="evidence" value="ECO:0007669"/>
    <property type="project" value="InterPro"/>
</dbReference>
<evidence type="ECO:0000256" key="1">
    <source>
        <dbReference type="ARBA" id="ARBA00022722"/>
    </source>
</evidence>
<evidence type="ECO:0000313" key="4">
    <source>
        <dbReference type="EMBL" id="KAG7346019.1"/>
    </source>
</evidence>
<dbReference type="InterPro" id="IPR002562">
    <property type="entry name" value="3'-5'_exonuclease_dom"/>
</dbReference>
<organism evidence="4 5">
    <name type="scientific">Nitzschia inconspicua</name>
    <dbReference type="NCBI Taxonomy" id="303405"/>
    <lineage>
        <taxon>Eukaryota</taxon>
        <taxon>Sar</taxon>
        <taxon>Stramenopiles</taxon>
        <taxon>Ochrophyta</taxon>
        <taxon>Bacillariophyta</taxon>
        <taxon>Bacillariophyceae</taxon>
        <taxon>Bacillariophycidae</taxon>
        <taxon>Bacillariales</taxon>
        <taxon>Bacillariaceae</taxon>
        <taxon>Nitzschia</taxon>
    </lineage>
</organism>
<dbReference type="Proteomes" id="UP000693970">
    <property type="component" value="Unassembled WGS sequence"/>
</dbReference>
<dbReference type="Pfam" id="PF01612">
    <property type="entry name" value="DNA_pol_A_exo1"/>
    <property type="match status" value="1"/>
</dbReference>
<dbReference type="OrthoDB" id="48373at2759"/>
<reference evidence="4" key="2">
    <citation type="submission" date="2021-04" db="EMBL/GenBank/DDBJ databases">
        <authorList>
            <person name="Podell S."/>
        </authorList>
    </citation>
    <scope>NUCLEOTIDE SEQUENCE</scope>
    <source>
        <strain evidence="4">Hildebrandi</strain>
    </source>
</reference>